<dbReference type="AlphaFoldDB" id="A0A347WKT5"/>
<feature type="transmembrane region" description="Helical" evidence="1">
    <location>
        <begin position="12"/>
        <end position="35"/>
    </location>
</feature>
<keyword evidence="1" id="KW-1133">Transmembrane helix</keyword>
<dbReference type="Proteomes" id="UP000263232">
    <property type="component" value="Chromosome"/>
</dbReference>
<accession>A0A347WKT5</accession>
<keyword evidence="3" id="KW-1185">Reference proteome</keyword>
<gene>
    <name evidence="2" type="ORF">CL176_06595</name>
</gene>
<organism evidence="2 3">
    <name type="scientific">Suicoccus acidiformans</name>
    <dbReference type="NCBI Taxonomy" id="2036206"/>
    <lineage>
        <taxon>Bacteria</taxon>
        <taxon>Bacillati</taxon>
        <taxon>Bacillota</taxon>
        <taxon>Bacilli</taxon>
        <taxon>Lactobacillales</taxon>
        <taxon>Aerococcaceae</taxon>
        <taxon>Suicoccus</taxon>
    </lineage>
</organism>
<reference evidence="2 3" key="1">
    <citation type="submission" date="2017-09" db="EMBL/GenBank/DDBJ databases">
        <title>Complete genome sequence of Oxytococcus suis strain ZY16052.</title>
        <authorList>
            <person name="Li F."/>
        </authorList>
    </citation>
    <scope>NUCLEOTIDE SEQUENCE [LARGE SCALE GENOMIC DNA]</scope>
    <source>
        <strain evidence="2 3">ZY16052</strain>
    </source>
</reference>
<feature type="transmembrane region" description="Helical" evidence="1">
    <location>
        <begin position="41"/>
        <end position="60"/>
    </location>
</feature>
<evidence type="ECO:0000313" key="2">
    <source>
        <dbReference type="EMBL" id="AXY25692.1"/>
    </source>
</evidence>
<dbReference type="KEGG" id="abae:CL176_06595"/>
<protein>
    <submittedName>
        <fullName evidence="2">Uncharacterized protein</fullName>
    </submittedName>
</protein>
<sequence length="70" mass="7333">MPPIAITLANVFLHAVTQCLGVATGSLLVASLAMVVGYATAWKLIAVLCLVFGALWLLALQQAGRRLAKL</sequence>
<name>A0A347WKT5_9LACT</name>
<evidence type="ECO:0000256" key="1">
    <source>
        <dbReference type="SAM" id="Phobius"/>
    </source>
</evidence>
<dbReference type="EMBL" id="CP023434">
    <property type="protein sequence ID" value="AXY25692.1"/>
    <property type="molecule type" value="Genomic_DNA"/>
</dbReference>
<proteinExistence type="predicted"/>
<evidence type="ECO:0000313" key="3">
    <source>
        <dbReference type="Proteomes" id="UP000263232"/>
    </source>
</evidence>
<keyword evidence="1" id="KW-0812">Transmembrane</keyword>
<keyword evidence="1" id="KW-0472">Membrane</keyword>